<keyword evidence="2" id="KW-1185">Reference proteome</keyword>
<comment type="caution">
    <text evidence="1">The sequence shown here is derived from an EMBL/GenBank/DDBJ whole genome shotgun (WGS) entry which is preliminary data.</text>
</comment>
<dbReference type="Pfam" id="PF05212">
    <property type="entry name" value="DUF707"/>
    <property type="match status" value="1"/>
</dbReference>
<reference evidence="1" key="1">
    <citation type="submission" date="2017-08" db="EMBL/GenBank/DDBJ databases">
        <authorList>
            <person name="Polle J.E."/>
            <person name="Barry K."/>
            <person name="Cushman J."/>
            <person name="Schmutz J."/>
            <person name="Tran D."/>
            <person name="Hathwaick L.T."/>
            <person name="Yim W.C."/>
            <person name="Jenkins J."/>
            <person name="Mckie-Krisberg Z.M."/>
            <person name="Prochnik S."/>
            <person name="Lindquist E."/>
            <person name="Dockter R.B."/>
            <person name="Adam C."/>
            <person name="Molina H."/>
            <person name="Bunkerborg J."/>
            <person name="Jin E."/>
            <person name="Buchheim M."/>
            <person name="Magnuson J."/>
        </authorList>
    </citation>
    <scope>NUCLEOTIDE SEQUENCE</scope>
    <source>
        <strain evidence="1">CCAP 19/18</strain>
    </source>
</reference>
<dbReference type="InterPro" id="IPR007877">
    <property type="entry name" value="DUF707"/>
</dbReference>
<sequence>MYTWKINLVENILGRLLFRCTVFLLTAPLAWSSRYPVHKLASREEDFEGQHRIKVLFAILSIGNSKERNNIIRRNLDILHYGRRYPSDFFIDCSLFAYAKYEDLPEWFRAMQHDKNPLCTCFHKQGMGYLEAWSKLTPSILKKHKYDYLMVTMDDVSLHGPESNLKIDEYLHMVVLLDLAVATPSIENTYHKVLRTKWRWIFWPGWRWARWTTNIVGREVDMVEIQSTTFRMDAYSCWFEMIDLRFPSGWGLDLWWYHYCAKSGRVRHARQGVIDVFHVVHNKFETTHLPGRKPFTLMREQEKNWSARGVVLKRARKTSLGWLVLPQR</sequence>
<accession>A0ABQ7FW38</accession>
<organism evidence="1 2">
    <name type="scientific">Dunaliella salina</name>
    <name type="common">Green alga</name>
    <name type="synonym">Protococcus salinus</name>
    <dbReference type="NCBI Taxonomy" id="3046"/>
    <lineage>
        <taxon>Eukaryota</taxon>
        <taxon>Viridiplantae</taxon>
        <taxon>Chlorophyta</taxon>
        <taxon>core chlorophytes</taxon>
        <taxon>Chlorophyceae</taxon>
        <taxon>CS clade</taxon>
        <taxon>Chlamydomonadales</taxon>
        <taxon>Dunaliellaceae</taxon>
        <taxon>Dunaliella</taxon>
    </lineage>
</organism>
<evidence type="ECO:0000313" key="1">
    <source>
        <dbReference type="EMBL" id="KAF5826592.1"/>
    </source>
</evidence>
<proteinExistence type="predicted"/>
<evidence type="ECO:0000313" key="2">
    <source>
        <dbReference type="Proteomes" id="UP000815325"/>
    </source>
</evidence>
<dbReference type="EMBL" id="MU070821">
    <property type="protein sequence ID" value="KAF5826592.1"/>
    <property type="molecule type" value="Genomic_DNA"/>
</dbReference>
<dbReference type="Proteomes" id="UP000815325">
    <property type="component" value="Unassembled WGS sequence"/>
</dbReference>
<name>A0ABQ7FW38_DUNSA</name>
<gene>
    <name evidence="1" type="ORF">DUNSADRAFT_2589</name>
</gene>
<protein>
    <submittedName>
        <fullName evidence="1">Uncharacterized protein</fullName>
    </submittedName>
</protein>